<keyword evidence="3" id="KW-1185">Reference proteome</keyword>
<sequence length="54" mass="6311">MTAFSENGVAQRGGLGRESIAKMPHQNYGRQRRKVKEKTAKIWLKLKQRWRATL</sequence>
<dbReference type="AlphaFoldDB" id="A0A017SBJ1"/>
<gene>
    <name evidence="2" type="ORF">EURHEDRAFT_97238</name>
</gene>
<dbReference type="RefSeq" id="XP_040637864.1">
    <property type="nucleotide sequence ID" value="XM_040787707.1"/>
</dbReference>
<protein>
    <submittedName>
        <fullName evidence="2">Uncharacterized protein</fullName>
    </submittedName>
</protein>
<dbReference type="EMBL" id="KK088427">
    <property type="protein sequence ID" value="EYE94176.1"/>
    <property type="molecule type" value="Genomic_DNA"/>
</dbReference>
<accession>A0A017SBJ1</accession>
<organism evidence="2 3">
    <name type="scientific">Aspergillus ruber (strain CBS 135680)</name>
    <dbReference type="NCBI Taxonomy" id="1388766"/>
    <lineage>
        <taxon>Eukaryota</taxon>
        <taxon>Fungi</taxon>
        <taxon>Dikarya</taxon>
        <taxon>Ascomycota</taxon>
        <taxon>Pezizomycotina</taxon>
        <taxon>Eurotiomycetes</taxon>
        <taxon>Eurotiomycetidae</taxon>
        <taxon>Eurotiales</taxon>
        <taxon>Aspergillaceae</taxon>
        <taxon>Aspergillus</taxon>
        <taxon>Aspergillus subgen. Aspergillus</taxon>
    </lineage>
</organism>
<dbReference type="GeneID" id="63702831"/>
<feature type="region of interest" description="Disordered" evidence="1">
    <location>
        <begin position="1"/>
        <end position="34"/>
    </location>
</feature>
<dbReference type="HOGENOM" id="CLU_3049944_0_0_1"/>
<dbReference type="Proteomes" id="UP000019804">
    <property type="component" value="Unassembled WGS sequence"/>
</dbReference>
<name>A0A017SBJ1_ASPRC</name>
<evidence type="ECO:0000313" key="2">
    <source>
        <dbReference type="EMBL" id="EYE94176.1"/>
    </source>
</evidence>
<evidence type="ECO:0000256" key="1">
    <source>
        <dbReference type="SAM" id="MobiDB-lite"/>
    </source>
</evidence>
<evidence type="ECO:0000313" key="3">
    <source>
        <dbReference type="Proteomes" id="UP000019804"/>
    </source>
</evidence>
<proteinExistence type="predicted"/>
<reference evidence="3" key="1">
    <citation type="journal article" date="2014" name="Nat. Commun.">
        <title>Genomic adaptations of the halophilic Dead Sea filamentous fungus Eurotium rubrum.</title>
        <authorList>
            <person name="Kis-Papo T."/>
            <person name="Weig A.R."/>
            <person name="Riley R."/>
            <person name="Persoh D."/>
            <person name="Salamov A."/>
            <person name="Sun H."/>
            <person name="Lipzen A."/>
            <person name="Wasser S.P."/>
            <person name="Rambold G."/>
            <person name="Grigoriev I.V."/>
            <person name="Nevo E."/>
        </authorList>
    </citation>
    <scope>NUCLEOTIDE SEQUENCE [LARGE SCALE GENOMIC DNA]</scope>
    <source>
        <strain evidence="3">CBS 135680</strain>
    </source>
</reference>